<evidence type="ECO:0000256" key="4">
    <source>
        <dbReference type="ARBA" id="ARBA00022989"/>
    </source>
</evidence>
<sequence length="507" mass="55669">MSAGEGFGKHSDNDDLNQFGYEAQLERRFGLWSMVGLSCTIMVTWEAWFTTFNIAVIDGGRTGAFWGYVFVWVGYTCVIGSLSELVSMTPTAAGQYHWAYELAPPKYRKFISWFTGWQIVLAWQADFAAVLYLSGILIQAVAALNWPGYSPQPYQATLILWVVILASVLFNTTLAKHLRWIEGSILICHCLGFIVVLVPIVYFGPHVPAKDVWAQFVSSGGYSNGSAFFVGLVATVFPFLGADGAIHMAEEVKDARVNVPWALMISVTINGVLGIGMVIAILFTLGTLEDIEQITSASVSGSSLVDYFWFVLDDRGFATGLTSLLIAMFIFAAVAVLASTSRVTWAFARDNGLPGSTWIKKVHPGTHLPLWSIAFSAVISLFLSLINIGSSVAFNAIVSLTVACFFGSYGIPIALLAWRRATNRPLKLGPWNWGRYGLAINIVSVCWLIITWVFAFFPIAIPVTPATMNWSCVLWGGSMILGLGWYFIRQHKVFTGPRVQAGTMNLH</sequence>
<dbReference type="PANTHER" id="PTHR45649">
    <property type="entry name" value="AMINO-ACID PERMEASE BAT1"/>
    <property type="match status" value="1"/>
</dbReference>
<dbReference type="EMBL" id="JAVRRG010000105">
    <property type="protein sequence ID" value="KAK5085104.1"/>
    <property type="molecule type" value="Genomic_DNA"/>
</dbReference>
<keyword evidence="2" id="KW-0813">Transport</keyword>
<evidence type="ECO:0000256" key="1">
    <source>
        <dbReference type="ARBA" id="ARBA00004141"/>
    </source>
</evidence>
<feature type="transmembrane region" description="Helical" evidence="6">
    <location>
        <begin position="29"/>
        <end position="45"/>
    </location>
</feature>
<evidence type="ECO:0000256" key="5">
    <source>
        <dbReference type="ARBA" id="ARBA00023136"/>
    </source>
</evidence>
<dbReference type="Pfam" id="PF13520">
    <property type="entry name" value="AA_permease_2"/>
    <property type="match status" value="1"/>
</dbReference>
<feature type="transmembrane region" description="Helical" evidence="6">
    <location>
        <begin position="110"/>
        <end position="134"/>
    </location>
</feature>
<name>A0ABR0K4L2_9EURO</name>
<gene>
    <name evidence="7" type="ORF">LTR24_007240</name>
</gene>
<evidence type="ECO:0000256" key="3">
    <source>
        <dbReference type="ARBA" id="ARBA00022692"/>
    </source>
</evidence>
<evidence type="ECO:0008006" key="9">
    <source>
        <dbReference type="Google" id="ProtNLM"/>
    </source>
</evidence>
<feature type="transmembrane region" description="Helical" evidence="6">
    <location>
        <begin position="368"/>
        <end position="386"/>
    </location>
</feature>
<dbReference type="Gene3D" id="1.20.1740.10">
    <property type="entry name" value="Amino acid/polyamine transporter I"/>
    <property type="match status" value="1"/>
</dbReference>
<keyword evidence="3 6" id="KW-0812">Transmembrane</keyword>
<dbReference type="PANTHER" id="PTHR45649:SF1">
    <property type="entry name" value="TRANSPORTER, PUTATIVE (EUROFUNG)-RELATED"/>
    <property type="match status" value="1"/>
</dbReference>
<evidence type="ECO:0000256" key="2">
    <source>
        <dbReference type="ARBA" id="ARBA00022448"/>
    </source>
</evidence>
<feature type="transmembrane region" description="Helical" evidence="6">
    <location>
        <begin position="186"/>
        <end position="205"/>
    </location>
</feature>
<keyword evidence="5 6" id="KW-0472">Membrane</keyword>
<feature type="transmembrane region" description="Helical" evidence="6">
    <location>
        <begin position="261"/>
        <end position="283"/>
    </location>
</feature>
<comment type="subcellular location">
    <subcellularLocation>
        <location evidence="1">Membrane</location>
        <topology evidence="1">Multi-pass membrane protein</topology>
    </subcellularLocation>
</comment>
<feature type="transmembrane region" description="Helical" evidence="6">
    <location>
        <begin position="65"/>
        <end position="89"/>
    </location>
</feature>
<dbReference type="PIRSF" id="PIRSF006060">
    <property type="entry name" value="AA_transporter"/>
    <property type="match status" value="1"/>
</dbReference>
<proteinExistence type="predicted"/>
<comment type="caution">
    <text evidence="7">The sequence shown here is derived from an EMBL/GenBank/DDBJ whole genome shotgun (WGS) entry which is preliminary data.</text>
</comment>
<keyword evidence="4 6" id="KW-1133">Transmembrane helix</keyword>
<keyword evidence="8" id="KW-1185">Reference proteome</keyword>
<feature type="transmembrane region" description="Helical" evidence="6">
    <location>
        <begin position="467"/>
        <end position="488"/>
    </location>
</feature>
<evidence type="ECO:0000256" key="6">
    <source>
        <dbReference type="SAM" id="Phobius"/>
    </source>
</evidence>
<reference evidence="7 8" key="1">
    <citation type="submission" date="2023-08" db="EMBL/GenBank/DDBJ databases">
        <title>Black Yeasts Isolated from many extreme environments.</title>
        <authorList>
            <person name="Coleine C."/>
            <person name="Stajich J.E."/>
            <person name="Selbmann L."/>
        </authorList>
    </citation>
    <scope>NUCLEOTIDE SEQUENCE [LARGE SCALE GENOMIC DNA]</scope>
    <source>
        <strain evidence="7 8">CCFEE 5885</strain>
    </source>
</reference>
<dbReference type="Proteomes" id="UP001345013">
    <property type="component" value="Unassembled WGS sequence"/>
</dbReference>
<feature type="transmembrane region" description="Helical" evidence="6">
    <location>
        <begin position="438"/>
        <end position="461"/>
    </location>
</feature>
<organism evidence="7 8">
    <name type="scientific">Lithohypha guttulata</name>
    <dbReference type="NCBI Taxonomy" id="1690604"/>
    <lineage>
        <taxon>Eukaryota</taxon>
        <taxon>Fungi</taxon>
        <taxon>Dikarya</taxon>
        <taxon>Ascomycota</taxon>
        <taxon>Pezizomycotina</taxon>
        <taxon>Eurotiomycetes</taxon>
        <taxon>Chaetothyriomycetidae</taxon>
        <taxon>Chaetothyriales</taxon>
        <taxon>Trichomeriaceae</taxon>
        <taxon>Lithohypha</taxon>
    </lineage>
</organism>
<feature type="transmembrane region" description="Helical" evidence="6">
    <location>
        <begin position="392"/>
        <end position="418"/>
    </location>
</feature>
<accession>A0ABR0K4L2</accession>
<feature type="transmembrane region" description="Helical" evidence="6">
    <location>
        <begin position="317"/>
        <end position="339"/>
    </location>
</feature>
<feature type="transmembrane region" description="Helical" evidence="6">
    <location>
        <begin position="154"/>
        <end position="174"/>
    </location>
</feature>
<evidence type="ECO:0000313" key="7">
    <source>
        <dbReference type="EMBL" id="KAK5085104.1"/>
    </source>
</evidence>
<protein>
    <recommendedName>
        <fullName evidence="9">Amino acid permease</fullName>
    </recommendedName>
</protein>
<feature type="transmembrane region" description="Helical" evidence="6">
    <location>
        <begin position="225"/>
        <end position="249"/>
    </location>
</feature>
<dbReference type="InterPro" id="IPR002293">
    <property type="entry name" value="AA/rel_permease1"/>
</dbReference>
<evidence type="ECO:0000313" key="8">
    <source>
        <dbReference type="Proteomes" id="UP001345013"/>
    </source>
</evidence>